<proteinExistence type="predicted"/>
<keyword evidence="3" id="KW-1185">Reference proteome</keyword>
<keyword evidence="2" id="KW-0614">Plasmid</keyword>
<name>A0A8U0I1D2_9EURY</name>
<reference evidence="2 3" key="1">
    <citation type="submission" date="2022-04" db="EMBL/GenBank/DDBJ databases">
        <title>Diverse halophilic archaea isolated from saline environments.</title>
        <authorList>
            <person name="Cui H.-L."/>
        </authorList>
    </citation>
    <scope>NUCLEOTIDE SEQUENCE [LARGE SCALE GENOMIC DNA]</scope>
    <source>
        <strain evidence="2 3">XZYJT49</strain>
        <plasmid evidence="2 3">unnamed3</plasmid>
    </source>
</reference>
<gene>
    <name evidence="2" type="ORF">M0R89_21835</name>
</gene>
<dbReference type="GeneID" id="72187900"/>
<dbReference type="AlphaFoldDB" id="A0A8U0I1D2"/>
<evidence type="ECO:0000256" key="1">
    <source>
        <dbReference type="SAM" id="MobiDB-lite"/>
    </source>
</evidence>
<evidence type="ECO:0000313" key="3">
    <source>
        <dbReference type="Proteomes" id="UP000830729"/>
    </source>
</evidence>
<organism evidence="2 3">
    <name type="scientific">Halorussus limi</name>
    <dbReference type="NCBI Taxonomy" id="2938695"/>
    <lineage>
        <taxon>Archaea</taxon>
        <taxon>Methanobacteriati</taxon>
        <taxon>Methanobacteriota</taxon>
        <taxon>Stenosarchaea group</taxon>
        <taxon>Halobacteria</taxon>
        <taxon>Halobacteriales</taxon>
        <taxon>Haladaptataceae</taxon>
        <taxon>Halorussus</taxon>
    </lineage>
</organism>
<geneLocation type="plasmid" evidence="2 3">
    <name>unnamed3</name>
</geneLocation>
<feature type="region of interest" description="Disordered" evidence="1">
    <location>
        <begin position="1"/>
        <end position="26"/>
    </location>
</feature>
<sequence length="111" mass="12842">MPDPNPDSESSNGDELSPEDVYETMDPLEPYTTDELARRLETSKGLIWSFLNKLVGEDKVRKKEPEPNRTIWIREPPVYECENCGFEFQVKFLHPILSSVRLCPRCGKQLD</sequence>
<protein>
    <submittedName>
        <fullName evidence="2">Uncharacterized protein</fullName>
    </submittedName>
</protein>
<evidence type="ECO:0000313" key="2">
    <source>
        <dbReference type="EMBL" id="UPV77060.1"/>
    </source>
</evidence>
<accession>A0A8U0I1D2</accession>
<dbReference type="EMBL" id="CP096662">
    <property type="protein sequence ID" value="UPV77060.1"/>
    <property type="molecule type" value="Genomic_DNA"/>
</dbReference>
<dbReference type="Proteomes" id="UP000830729">
    <property type="component" value="Plasmid unnamed3"/>
</dbReference>
<dbReference type="RefSeq" id="WP_248653086.1">
    <property type="nucleotide sequence ID" value="NZ_CP096662.1"/>
</dbReference>
<dbReference type="KEGG" id="halx:M0R89_21835"/>